<evidence type="ECO:0000313" key="2">
    <source>
        <dbReference type="EMBL" id="MFH4980051.1"/>
    </source>
</evidence>
<dbReference type="EMBL" id="JBGFUD010004986">
    <property type="protein sequence ID" value="MFH4980051.1"/>
    <property type="molecule type" value="Genomic_DNA"/>
</dbReference>
<comment type="caution">
    <text evidence="2">The sequence shown here is derived from an EMBL/GenBank/DDBJ whole genome shotgun (WGS) entry which is preliminary data.</text>
</comment>
<reference evidence="2 3" key="1">
    <citation type="submission" date="2024-08" db="EMBL/GenBank/DDBJ databases">
        <title>Gnathostoma spinigerum genome.</title>
        <authorList>
            <person name="Gonzalez-Bertolin B."/>
            <person name="Monzon S."/>
            <person name="Zaballos A."/>
            <person name="Jimenez P."/>
            <person name="Dekumyoy P."/>
            <person name="Varona S."/>
            <person name="Cuesta I."/>
            <person name="Sumanam S."/>
            <person name="Adisakwattana P."/>
            <person name="Gasser R.B."/>
            <person name="Hernandez-Gonzalez A."/>
            <person name="Young N.D."/>
            <person name="Perteguer M.J."/>
        </authorList>
    </citation>
    <scope>NUCLEOTIDE SEQUENCE [LARGE SCALE GENOMIC DNA]</scope>
    <source>
        <strain evidence="2">AL3</strain>
        <tissue evidence="2">Liver</tissue>
    </source>
</reference>
<feature type="region of interest" description="Disordered" evidence="1">
    <location>
        <begin position="1"/>
        <end position="55"/>
    </location>
</feature>
<gene>
    <name evidence="2" type="ORF">AB6A40_006760</name>
</gene>
<proteinExistence type="predicted"/>
<keyword evidence="3" id="KW-1185">Reference proteome</keyword>
<evidence type="ECO:0000313" key="3">
    <source>
        <dbReference type="Proteomes" id="UP001608902"/>
    </source>
</evidence>
<organism evidence="2 3">
    <name type="scientific">Gnathostoma spinigerum</name>
    <dbReference type="NCBI Taxonomy" id="75299"/>
    <lineage>
        <taxon>Eukaryota</taxon>
        <taxon>Metazoa</taxon>
        <taxon>Ecdysozoa</taxon>
        <taxon>Nematoda</taxon>
        <taxon>Chromadorea</taxon>
        <taxon>Rhabditida</taxon>
        <taxon>Spirurina</taxon>
        <taxon>Gnathostomatomorpha</taxon>
        <taxon>Gnathostomatoidea</taxon>
        <taxon>Gnathostomatidae</taxon>
        <taxon>Gnathostoma</taxon>
    </lineage>
</organism>
<accession>A0ABD6ERI0</accession>
<dbReference type="AlphaFoldDB" id="A0ABD6ERI0"/>
<sequence length="197" mass="22146">MHKSQPATTVAPYRNDRVTHPRRTSRLASQTSPRGKTSSAQGATGDDRRPRVTVDASQCPAARIFHHTRFVDHNTALTRCPHGVHRTSDKTYVSICFDASETARLERPGSPQSPTRKSRPSQTDVFRIMLLPCRRSTSIPEQPPPKHRYGHGPQTAFAIASIVEPVDFRRERTNTTVTSVDEADVIRNHIIKPRRPQ</sequence>
<feature type="compositionally biased region" description="Polar residues" evidence="1">
    <location>
        <begin position="26"/>
        <end position="42"/>
    </location>
</feature>
<protein>
    <submittedName>
        <fullName evidence="2">Uncharacterized protein</fullName>
    </submittedName>
</protein>
<name>A0ABD6ERI0_9BILA</name>
<evidence type="ECO:0000256" key="1">
    <source>
        <dbReference type="SAM" id="MobiDB-lite"/>
    </source>
</evidence>
<dbReference type="Proteomes" id="UP001608902">
    <property type="component" value="Unassembled WGS sequence"/>
</dbReference>